<comment type="caution">
    <text evidence="2">The sequence shown here is derived from an EMBL/GenBank/DDBJ whole genome shotgun (WGS) entry which is preliminary data.</text>
</comment>
<keyword evidence="3" id="KW-1185">Reference proteome</keyword>
<evidence type="ECO:0000256" key="1">
    <source>
        <dbReference type="SAM" id="Phobius"/>
    </source>
</evidence>
<feature type="transmembrane region" description="Helical" evidence="1">
    <location>
        <begin position="7"/>
        <end position="29"/>
    </location>
</feature>
<organism evidence="2 3">
    <name type="scientific">Aureibacillus halotolerans</name>
    <dbReference type="NCBI Taxonomy" id="1508390"/>
    <lineage>
        <taxon>Bacteria</taxon>
        <taxon>Bacillati</taxon>
        <taxon>Bacillota</taxon>
        <taxon>Bacilli</taxon>
        <taxon>Bacillales</taxon>
        <taxon>Bacillaceae</taxon>
        <taxon>Aureibacillus</taxon>
    </lineage>
</organism>
<proteinExistence type="predicted"/>
<feature type="transmembrane region" description="Helical" evidence="1">
    <location>
        <begin position="55"/>
        <end position="75"/>
    </location>
</feature>
<keyword evidence="1" id="KW-0812">Transmembrane</keyword>
<reference evidence="2 3" key="1">
    <citation type="submission" date="2019-03" db="EMBL/GenBank/DDBJ databases">
        <title>Genomic Encyclopedia of Type Strains, Phase IV (KMG-IV): sequencing the most valuable type-strain genomes for metagenomic binning, comparative biology and taxonomic classification.</title>
        <authorList>
            <person name="Goeker M."/>
        </authorList>
    </citation>
    <scope>NUCLEOTIDE SEQUENCE [LARGE SCALE GENOMIC DNA]</scope>
    <source>
        <strain evidence="2 3">DSM 28697</strain>
    </source>
</reference>
<dbReference type="AlphaFoldDB" id="A0A4R6UAD3"/>
<dbReference type="Proteomes" id="UP000295632">
    <property type="component" value="Unassembled WGS sequence"/>
</dbReference>
<evidence type="ECO:0000313" key="2">
    <source>
        <dbReference type="EMBL" id="TDQ42806.1"/>
    </source>
</evidence>
<keyword evidence="1" id="KW-0472">Membrane</keyword>
<feature type="transmembrane region" description="Helical" evidence="1">
    <location>
        <begin position="273"/>
        <end position="296"/>
    </location>
</feature>
<accession>A0A4R6UAD3</accession>
<feature type="transmembrane region" description="Helical" evidence="1">
    <location>
        <begin position="218"/>
        <end position="236"/>
    </location>
</feature>
<feature type="transmembrane region" description="Helical" evidence="1">
    <location>
        <begin position="302"/>
        <end position="319"/>
    </location>
</feature>
<protein>
    <recommendedName>
        <fullName evidence="4">Serine active site containing 1-like protein</fullName>
    </recommendedName>
</protein>
<dbReference type="RefSeq" id="WP_133578638.1">
    <property type="nucleotide sequence ID" value="NZ_SNYJ01000001.1"/>
</dbReference>
<keyword evidence="1" id="KW-1133">Transmembrane helix</keyword>
<feature type="transmembrane region" description="Helical" evidence="1">
    <location>
        <begin position="193"/>
        <end position="211"/>
    </location>
</feature>
<evidence type="ECO:0008006" key="4">
    <source>
        <dbReference type="Google" id="ProtNLM"/>
    </source>
</evidence>
<feature type="transmembrane region" description="Helical" evidence="1">
    <location>
        <begin position="242"/>
        <end position="261"/>
    </location>
</feature>
<name>A0A4R6UAD3_9BACI</name>
<dbReference type="OrthoDB" id="57937at2"/>
<evidence type="ECO:0000313" key="3">
    <source>
        <dbReference type="Proteomes" id="UP000295632"/>
    </source>
</evidence>
<dbReference type="EMBL" id="SNYJ01000001">
    <property type="protein sequence ID" value="TDQ42806.1"/>
    <property type="molecule type" value="Genomic_DNA"/>
</dbReference>
<feature type="transmembrane region" description="Helical" evidence="1">
    <location>
        <begin position="95"/>
        <end position="116"/>
    </location>
</feature>
<feature type="transmembrane region" description="Helical" evidence="1">
    <location>
        <begin position="170"/>
        <end position="187"/>
    </location>
</feature>
<sequence length="326" mass="38101">MKKNNGAVWALCGGIAFSFVFTYVIWLLGPRLESIELLPDQGATWYYWKLPNPTFWSQFSAWSLYTLHQVSMWWLIWYAQKQKPGYTTGLHKFNLWALGINAFFIILHLVQTHIWYDGIAQNVHVFSSQYSVILLLVFVMIIENQRRGMFFGKKAILPQEGVSFIRKYHGYYFIWALVYTFWFHPTVATEGHLFGFIYMFLLMLQGSLFFTRVHLNRWWTFLQEALVVAHGTMVAIQQANGMWPMFLFGFLAIFIVTQMHGLGFSKWTRRTMIVLYVAGVVLAYSGQVSNVVQITFIPMIDYLLVFVLTFLIFGVLKLIKKVRPSI</sequence>
<gene>
    <name evidence="2" type="ORF">EV213_101235</name>
</gene>
<feature type="transmembrane region" description="Helical" evidence="1">
    <location>
        <begin position="122"/>
        <end position="142"/>
    </location>
</feature>